<gene>
    <name evidence="2" type="ORF">LOT_0878</name>
</gene>
<protein>
    <submittedName>
        <fullName evidence="2">N-acetyltransferase GCN5</fullName>
    </submittedName>
</protein>
<name>S4PP98_9LACO</name>
<dbReference type="PROSITE" id="PS51186">
    <property type="entry name" value="GNAT"/>
    <property type="match status" value="1"/>
</dbReference>
<organism evidence="2 3">
    <name type="scientific">Lentilactobacillus otakiensis DSM 19908 = JCM 15040</name>
    <dbReference type="NCBI Taxonomy" id="1423780"/>
    <lineage>
        <taxon>Bacteria</taxon>
        <taxon>Bacillati</taxon>
        <taxon>Bacillota</taxon>
        <taxon>Bacilli</taxon>
        <taxon>Lactobacillales</taxon>
        <taxon>Lactobacillaceae</taxon>
        <taxon>Lentilactobacillus</taxon>
    </lineage>
</organism>
<dbReference type="RefSeq" id="WP_020280793.1">
    <property type="nucleotide sequence ID" value="NZ_AZED01000011.1"/>
</dbReference>
<dbReference type="eggNOG" id="COG2153">
    <property type="taxonomic scope" value="Bacteria"/>
</dbReference>
<dbReference type="Gene3D" id="3.40.630.30">
    <property type="match status" value="1"/>
</dbReference>
<sequence>MEIKQTDQLDNVYQDARNIRHHVFVEEQGIDESAEFDGTDSDAIHFVGYVDGSPVVTARTTVTKDGVHIQRVATEKAARNNGYAKQLLKYILADPMFQDAPKFYLGAQATAIGFYETLGFRQYGEPFTEVGITHVNMDKTI</sequence>
<dbReference type="SUPFAM" id="SSF55729">
    <property type="entry name" value="Acyl-CoA N-acyltransferases (Nat)"/>
    <property type="match status" value="1"/>
</dbReference>
<dbReference type="Proteomes" id="UP000016361">
    <property type="component" value="Unassembled WGS sequence"/>
</dbReference>
<feature type="domain" description="N-acetyltransferase" evidence="1">
    <location>
        <begin position="1"/>
        <end position="141"/>
    </location>
</feature>
<dbReference type="CDD" id="cd04301">
    <property type="entry name" value="NAT_SF"/>
    <property type="match status" value="1"/>
</dbReference>
<dbReference type="EMBL" id="BASH01000002">
    <property type="protein sequence ID" value="GAD16340.1"/>
    <property type="molecule type" value="Genomic_DNA"/>
</dbReference>
<reference evidence="3" key="1">
    <citation type="journal article" date="2013" name="Genome Announc.">
        <title>Draft Genome Sequence of D-Branched-Chain Amino Acid Producer Lactobacillus otakiensis JCM 15040T, Isolated from a Traditional Japanese Pickle.</title>
        <authorList>
            <person name="Doi K."/>
            <person name="Mori K."/>
            <person name="Mutaguchi Y."/>
            <person name="Tashiro K."/>
            <person name="Fujino Y."/>
            <person name="Ohmori T."/>
            <person name="Kuhara S."/>
            <person name="Ohshima T."/>
        </authorList>
    </citation>
    <scope>NUCLEOTIDE SEQUENCE [LARGE SCALE GENOMIC DNA]</scope>
    <source>
        <strain evidence="3">JCM 15040</strain>
    </source>
</reference>
<proteinExistence type="predicted"/>
<evidence type="ECO:0000313" key="2">
    <source>
        <dbReference type="EMBL" id="GAD16340.1"/>
    </source>
</evidence>
<accession>S4PP98</accession>
<comment type="caution">
    <text evidence="2">The sequence shown here is derived from an EMBL/GenBank/DDBJ whole genome shotgun (WGS) entry which is preliminary data.</text>
</comment>
<dbReference type="OrthoDB" id="9796171at2"/>
<keyword evidence="3" id="KW-1185">Reference proteome</keyword>
<evidence type="ECO:0000313" key="3">
    <source>
        <dbReference type="Proteomes" id="UP000016361"/>
    </source>
</evidence>
<dbReference type="STRING" id="1423780.FD05_GL000363"/>
<dbReference type="InterPro" id="IPR000182">
    <property type="entry name" value="GNAT_dom"/>
</dbReference>
<dbReference type="Pfam" id="PF13673">
    <property type="entry name" value="Acetyltransf_10"/>
    <property type="match status" value="1"/>
</dbReference>
<dbReference type="AlphaFoldDB" id="S4PP98"/>
<dbReference type="GO" id="GO:0016747">
    <property type="term" value="F:acyltransferase activity, transferring groups other than amino-acyl groups"/>
    <property type="evidence" value="ECO:0007669"/>
    <property type="project" value="InterPro"/>
</dbReference>
<dbReference type="GeneID" id="301047640"/>
<dbReference type="InterPro" id="IPR016181">
    <property type="entry name" value="Acyl_CoA_acyltransferase"/>
</dbReference>
<evidence type="ECO:0000259" key="1">
    <source>
        <dbReference type="PROSITE" id="PS51186"/>
    </source>
</evidence>
<keyword evidence="2" id="KW-0808">Transferase</keyword>